<keyword evidence="2" id="KW-1185">Reference proteome</keyword>
<protein>
    <recommendedName>
        <fullName evidence="3">EF-hand domain-containing protein</fullName>
    </recommendedName>
</protein>
<dbReference type="STRING" id="400727.A0A2T7P9Z3"/>
<reference evidence="1 2" key="1">
    <citation type="submission" date="2018-04" db="EMBL/GenBank/DDBJ databases">
        <title>The genome of golden apple snail Pomacea canaliculata provides insight into stress tolerance and invasive adaptation.</title>
        <authorList>
            <person name="Liu C."/>
            <person name="Liu B."/>
            <person name="Ren Y."/>
            <person name="Zhang Y."/>
            <person name="Wang H."/>
            <person name="Li S."/>
            <person name="Jiang F."/>
            <person name="Yin L."/>
            <person name="Zhang G."/>
            <person name="Qian W."/>
            <person name="Fan W."/>
        </authorList>
    </citation>
    <scope>NUCLEOTIDE SEQUENCE [LARGE SCALE GENOMIC DNA]</scope>
    <source>
        <strain evidence="1">SZHN2017</strain>
        <tissue evidence="1">Muscle</tissue>
    </source>
</reference>
<proteinExistence type="predicted"/>
<dbReference type="OrthoDB" id="191686at2759"/>
<gene>
    <name evidence="1" type="ORF">C0Q70_09499</name>
</gene>
<evidence type="ECO:0000313" key="1">
    <source>
        <dbReference type="EMBL" id="PVD30237.1"/>
    </source>
</evidence>
<dbReference type="Proteomes" id="UP000245119">
    <property type="component" value="Linkage Group LG5"/>
</dbReference>
<comment type="caution">
    <text evidence="1">The sequence shown here is derived from an EMBL/GenBank/DDBJ whole genome shotgun (WGS) entry which is preliminary data.</text>
</comment>
<dbReference type="Gene3D" id="1.10.238.10">
    <property type="entry name" value="EF-hand"/>
    <property type="match status" value="1"/>
</dbReference>
<sequence>MGSKRAAPEKKIAELTRKTNLSKEMVQRLVANWQAKCKDKGLDRDTMRGDLMNEFNMLDDFILDRIFRTFDVSATGLHLKMEDYVLGMAKFLKGTPEEQRKCMFSK</sequence>
<organism evidence="1 2">
    <name type="scientific">Pomacea canaliculata</name>
    <name type="common">Golden apple snail</name>
    <dbReference type="NCBI Taxonomy" id="400727"/>
    <lineage>
        <taxon>Eukaryota</taxon>
        <taxon>Metazoa</taxon>
        <taxon>Spiralia</taxon>
        <taxon>Lophotrochozoa</taxon>
        <taxon>Mollusca</taxon>
        <taxon>Gastropoda</taxon>
        <taxon>Caenogastropoda</taxon>
        <taxon>Architaenioglossa</taxon>
        <taxon>Ampullarioidea</taxon>
        <taxon>Ampullariidae</taxon>
        <taxon>Pomacea</taxon>
    </lineage>
</organism>
<dbReference type="EMBL" id="PZQS01000005">
    <property type="protein sequence ID" value="PVD30237.1"/>
    <property type="molecule type" value="Genomic_DNA"/>
</dbReference>
<accession>A0A2T7P9Z3</accession>
<dbReference type="SUPFAM" id="SSF47473">
    <property type="entry name" value="EF-hand"/>
    <property type="match status" value="1"/>
</dbReference>
<evidence type="ECO:0000313" key="2">
    <source>
        <dbReference type="Proteomes" id="UP000245119"/>
    </source>
</evidence>
<name>A0A2T7P9Z3_POMCA</name>
<dbReference type="InterPro" id="IPR011992">
    <property type="entry name" value="EF-hand-dom_pair"/>
</dbReference>
<evidence type="ECO:0008006" key="3">
    <source>
        <dbReference type="Google" id="ProtNLM"/>
    </source>
</evidence>
<dbReference type="AlphaFoldDB" id="A0A2T7P9Z3"/>